<keyword evidence="1" id="KW-0472">Membrane</keyword>
<keyword evidence="1" id="KW-1133">Transmembrane helix</keyword>
<dbReference type="EMBL" id="GDID01006966">
    <property type="protein sequence ID" value="JAP89640.1"/>
    <property type="molecule type" value="Transcribed_RNA"/>
</dbReference>
<protein>
    <submittedName>
        <fullName evidence="2">Uncharacterized protein</fullName>
    </submittedName>
</protein>
<evidence type="ECO:0000256" key="1">
    <source>
        <dbReference type="SAM" id="Phobius"/>
    </source>
</evidence>
<gene>
    <name evidence="2" type="ORF">TPC1_30865</name>
</gene>
<name>A0A146JY13_9EUKA</name>
<feature type="non-terminal residue" evidence="2">
    <location>
        <position position="463"/>
    </location>
</feature>
<feature type="non-terminal residue" evidence="2">
    <location>
        <position position="1"/>
    </location>
</feature>
<dbReference type="AlphaFoldDB" id="A0A146JY13"/>
<keyword evidence="1" id="KW-0812">Transmembrane</keyword>
<organism evidence="2">
    <name type="scientific">Trepomonas sp. PC1</name>
    <dbReference type="NCBI Taxonomy" id="1076344"/>
    <lineage>
        <taxon>Eukaryota</taxon>
        <taxon>Metamonada</taxon>
        <taxon>Diplomonadida</taxon>
        <taxon>Hexamitidae</taxon>
        <taxon>Hexamitinae</taxon>
        <taxon>Trepomonas</taxon>
    </lineage>
</organism>
<proteinExistence type="predicted"/>
<feature type="transmembrane region" description="Helical" evidence="1">
    <location>
        <begin position="437"/>
        <end position="458"/>
    </location>
</feature>
<sequence length="463" mass="52983">LSLDCFSMVSLLFDQQKNSINISLTHSDSLQSEENATCKETLNQKLFQPVLYFGSFKFQSEVLLFTNQNQTFQLYNDTEILDSILTLRFALLTLEFLDIDIKLSVTVHKVTFRRFDRVNCISFNGIYDQNSHLLTLIPASPRRCYTPGLTGSETLYVTLNQPDSVQEVQFLLSDITTSTDYEHYSMYLTNITIDVDPDVFLQDDFSNLNLQMKIQISLNSVLFNQTIFTEIHNLVQNETEMCFSEATLDFFETYGEFTATVNNCSALQIDFDQVVFVLQISAQEFDTSISQEASIDGQTELKVQFNYSSGFIDQILLLEDALYIVDVKLLKEYQTISKIRQFPKVWTQLILNAAVYQVEDKFCVKSTDFGSDVVQIVATIGENTIQFRGSVTAQYPDIICTKTQLTFFEADPVQLYINDQEVRNVKMAVLDIGVIEWPFWAVFIGIIIIFGGILVLFVRKKLL</sequence>
<reference evidence="2" key="1">
    <citation type="submission" date="2015-07" db="EMBL/GenBank/DDBJ databases">
        <title>Adaptation to a free-living lifestyle via gene acquisitions in the diplomonad Trepomonas sp. PC1.</title>
        <authorList>
            <person name="Xu F."/>
            <person name="Jerlstrom-Hultqvist J."/>
            <person name="Kolisko M."/>
            <person name="Simpson A.G.B."/>
            <person name="Roger A.J."/>
            <person name="Svard S.G."/>
            <person name="Andersson J.O."/>
        </authorList>
    </citation>
    <scope>NUCLEOTIDE SEQUENCE</scope>
    <source>
        <strain evidence="2">PC1</strain>
    </source>
</reference>
<accession>A0A146JY13</accession>
<evidence type="ECO:0000313" key="2">
    <source>
        <dbReference type="EMBL" id="JAP89640.1"/>
    </source>
</evidence>